<evidence type="ECO:0000313" key="1">
    <source>
        <dbReference type="EMBL" id="GKT05422.1"/>
    </source>
</evidence>
<keyword evidence="2" id="KW-1185">Reference proteome</keyword>
<gene>
    <name evidence="1" type="ORF">JCM31185_07110</name>
</gene>
<evidence type="ECO:0000313" key="2">
    <source>
        <dbReference type="Proteomes" id="UP001628078"/>
    </source>
</evidence>
<dbReference type="EMBL" id="BQXO01000002">
    <property type="protein sequence ID" value="GKT05422.1"/>
    <property type="molecule type" value="Genomic_DNA"/>
</dbReference>
<name>A0ABQ5JQZ8_9LACO</name>
<proteinExistence type="predicted"/>
<comment type="caution">
    <text evidence="1">The sequence shown here is derived from an EMBL/GenBank/DDBJ whole genome shotgun (WGS) entry which is preliminary data.</text>
</comment>
<reference evidence="1 2" key="1">
    <citation type="submission" date="2022-03" db="EMBL/GenBank/DDBJ databases">
        <title>Draft genome sequence of Furfurilactobacillus curtus JCM 31185.</title>
        <authorList>
            <person name="Suzuki S."/>
            <person name="Endo A."/>
            <person name="Kajikawa A."/>
        </authorList>
    </citation>
    <scope>NUCLEOTIDE SEQUENCE [LARGE SCALE GENOMIC DNA]</scope>
    <source>
        <strain evidence="1 2">JCM 31185</strain>
    </source>
</reference>
<dbReference type="RefSeq" id="WP_407882676.1">
    <property type="nucleotide sequence ID" value="NZ_BQXO01000002.1"/>
</dbReference>
<organism evidence="1 2">
    <name type="scientific">Furfurilactobacillus curtus</name>
    <dbReference type="NCBI Taxonomy" id="1746200"/>
    <lineage>
        <taxon>Bacteria</taxon>
        <taxon>Bacillati</taxon>
        <taxon>Bacillota</taxon>
        <taxon>Bacilli</taxon>
        <taxon>Lactobacillales</taxon>
        <taxon>Lactobacillaceae</taxon>
        <taxon>Furfurilactobacillus</taxon>
    </lineage>
</organism>
<sequence>MTLSDQQKTIIRDALLNIDDPYYHNTFQDAVDEDEWFRLNEGFIQQDLQQYLPVGLSTEDPAVWRVIRAFLKQYPA</sequence>
<accession>A0ABQ5JQZ8</accession>
<protein>
    <submittedName>
        <fullName evidence="1">Uncharacterized protein</fullName>
    </submittedName>
</protein>
<dbReference type="Proteomes" id="UP001628078">
    <property type="component" value="Unassembled WGS sequence"/>
</dbReference>